<dbReference type="AlphaFoldDB" id="A0A3B0TU81"/>
<proteinExistence type="predicted"/>
<accession>A0A3B0TU81</accession>
<reference evidence="1" key="1">
    <citation type="submission" date="2018-06" db="EMBL/GenBank/DDBJ databases">
        <authorList>
            <person name="Zhirakovskaya E."/>
        </authorList>
    </citation>
    <scope>NUCLEOTIDE SEQUENCE</scope>
</reference>
<protein>
    <submittedName>
        <fullName evidence="1">Uncharacterized protein</fullName>
    </submittedName>
</protein>
<gene>
    <name evidence="1" type="ORF">MNBD_BACTEROID03-1524</name>
</gene>
<dbReference type="EMBL" id="UOEL01000027">
    <property type="protein sequence ID" value="VAW10616.1"/>
    <property type="molecule type" value="Genomic_DNA"/>
</dbReference>
<evidence type="ECO:0000313" key="1">
    <source>
        <dbReference type="EMBL" id="VAW10616.1"/>
    </source>
</evidence>
<name>A0A3B0TU81_9ZZZZ</name>
<sequence length="44" mass="4835">MTASAENILKRIGVGVLKMFIISLTNSTFCQRKVQLLVIGLIVD</sequence>
<organism evidence="1">
    <name type="scientific">hydrothermal vent metagenome</name>
    <dbReference type="NCBI Taxonomy" id="652676"/>
    <lineage>
        <taxon>unclassified sequences</taxon>
        <taxon>metagenomes</taxon>
        <taxon>ecological metagenomes</taxon>
    </lineage>
</organism>